<protein>
    <submittedName>
        <fullName evidence="1">Uncharacterized protein</fullName>
    </submittedName>
</protein>
<accession>A0ABV2SCT9</accession>
<comment type="caution">
    <text evidence="1">The sequence shown here is derived from an EMBL/GenBank/DDBJ whole genome shotgun (WGS) entry which is preliminary data.</text>
</comment>
<name>A0ABV2SCT9_9GAMM</name>
<keyword evidence="2" id="KW-1185">Reference proteome</keyword>
<reference evidence="1 2" key="1">
    <citation type="submission" date="2024-06" db="EMBL/GenBank/DDBJ databases">
        <title>Genomic Encyclopedia of Type Strains, Phase V (KMG-V): Genome sequencing to study the core and pangenomes of soil and plant-associated prokaryotes.</title>
        <authorList>
            <person name="Whitman W."/>
        </authorList>
    </citation>
    <scope>NUCLEOTIDE SEQUENCE [LARGE SCALE GENOMIC DNA]</scope>
    <source>
        <strain evidence="1 2">NE40</strain>
    </source>
</reference>
<gene>
    <name evidence="1" type="ORF">V5J35_000779</name>
</gene>
<dbReference type="Proteomes" id="UP001549366">
    <property type="component" value="Unassembled WGS sequence"/>
</dbReference>
<evidence type="ECO:0000313" key="1">
    <source>
        <dbReference type="EMBL" id="MET4755587.1"/>
    </source>
</evidence>
<organism evidence="1 2">
    <name type="scientific">Endozoicomonas lisbonensis</name>
    <dbReference type="NCBI Taxonomy" id="3120522"/>
    <lineage>
        <taxon>Bacteria</taxon>
        <taxon>Pseudomonadati</taxon>
        <taxon>Pseudomonadota</taxon>
        <taxon>Gammaproteobacteria</taxon>
        <taxon>Oceanospirillales</taxon>
        <taxon>Endozoicomonadaceae</taxon>
        <taxon>Endozoicomonas</taxon>
    </lineage>
</organism>
<evidence type="ECO:0000313" key="2">
    <source>
        <dbReference type="Proteomes" id="UP001549366"/>
    </source>
</evidence>
<dbReference type="RefSeq" id="WP_354009998.1">
    <property type="nucleotide sequence ID" value="NZ_JBEWTA010000001.1"/>
</dbReference>
<dbReference type="EMBL" id="JBEWTB010000002">
    <property type="protein sequence ID" value="MET4755587.1"/>
    <property type="molecule type" value="Genomic_DNA"/>
</dbReference>
<sequence>MKWISLLEFISFFGDSMTPTRHYLINLLNKSGHKKIADALAKGKSDSLTTKEKEILIFHAAKAKREVNCKLDSALVQSALVQVTSSGWGRESETTEAGVIQPLMNL</sequence>
<proteinExistence type="predicted"/>